<feature type="compositionally biased region" description="Low complexity" evidence="1">
    <location>
        <begin position="60"/>
        <end position="69"/>
    </location>
</feature>
<feature type="compositionally biased region" description="Low complexity" evidence="1">
    <location>
        <begin position="25"/>
        <end position="36"/>
    </location>
</feature>
<protein>
    <submittedName>
        <fullName evidence="2">Uncharacterized protein</fullName>
    </submittedName>
</protein>
<feature type="compositionally biased region" description="Basic and acidic residues" evidence="1">
    <location>
        <begin position="198"/>
        <end position="217"/>
    </location>
</feature>
<organism evidence="2 3">
    <name type="scientific">Patulibacter medicamentivorans</name>
    <dbReference type="NCBI Taxonomy" id="1097667"/>
    <lineage>
        <taxon>Bacteria</taxon>
        <taxon>Bacillati</taxon>
        <taxon>Actinomycetota</taxon>
        <taxon>Thermoleophilia</taxon>
        <taxon>Solirubrobacterales</taxon>
        <taxon>Patulibacteraceae</taxon>
        <taxon>Patulibacter</taxon>
    </lineage>
</organism>
<evidence type="ECO:0000256" key="1">
    <source>
        <dbReference type="SAM" id="MobiDB-lite"/>
    </source>
</evidence>
<feature type="compositionally biased region" description="Basic residues" evidence="1">
    <location>
        <begin position="38"/>
        <end position="57"/>
    </location>
</feature>
<accession>H0E6G7</accession>
<feature type="compositionally biased region" description="Basic residues" evidence="1">
    <location>
        <begin position="137"/>
        <end position="153"/>
    </location>
</feature>
<dbReference type="Proteomes" id="UP000005143">
    <property type="component" value="Unassembled WGS sequence"/>
</dbReference>
<evidence type="ECO:0000313" key="3">
    <source>
        <dbReference type="Proteomes" id="UP000005143"/>
    </source>
</evidence>
<feature type="compositionally biased region" description="Low complexity" evidence="1">
    <location>
        <begin position="368"/>
        <end position="379"/>
    </location>
</feature>
<comment type="caution">
    <text evidence="2">The sequence shown here is derived from an EMBL/GenBank/DDBJ whole genome shotgun (WGS) entry which is preliminary data.</text>
</comment>
<feature type="compositionally biased region" description="Basic residues" evidence="1">
    <location>
        <begin position="307"/>
        <end position="319"/>
    </location>
</feature>
<gene>
    <name evidence="2" type="ORF">PAI11_24170</name>
</gene>
<feature type="compositionally biased region" description="Basic and acidic residues" evidence="1">
    <location>
        <begin position="224"/>
        <end position="238"/>
    </location>
</feature>
<feature type="compositionally biased region" description="Low complexity" evidence="1">
    <location>
        <begin position="239"/>
        <end position="258"/>
    </location>
</feature>
<keyword evidence="3" id="KW-1185">Reference proteome</keyword>
<dbReference type="AlphaFoldDB" id="H0E6G7"/>
<dbReference type="EMBL" id="AGUD01000203">
    <property type="protein sequence ID" value="EHN10756.1"/>
    <property type="molecule type" value="Genomic_DNA"/>
</dbReference>
<feature type="compositionally biased region" description="Basic and acidic residues" evidence="1">
    <location>
        <begin position="419"/>
        <end position="441"/>
    </location>
</feature>
<evidence type="ECO:0000313" key="2">
    <source>
        <dbReference type="EMBL" id="EHN10756.1"/>
    </source>
</evidence>
<name>H0E6G7_9ACTN</name>
<feature type="region of interest" description="Disordered" evidence="1">
    <location>
        <begin position="1"/>
        <end position="455"/>
    </location>
</feature>
<proteinExistence type="predicted"/>
<reference evidence="2 3" key="1">
    <citation type="journal article" date="2013" name="Biodegradation">
        <title>Quantitative proteomic analysis of ibuprofen-degrading Patulibacter sp. strain I11.</title>
        <authorList>
            <person name="Almeida B."/>
            <person name="Kjeldal H."/>
            <person name="Lolas I."/>
            <person name="Knudsen A.D."/>
            <person name="Carvalho G."/>
            <person name="Nielsen K.L."/>
            <person name="Barreto Crespo M.T."/>
            <person name="Stensballe A."/>
            <person name="Nielsen J.L."/>
        </authorList>
    </citation>
    <scope>NUCLEOTIDE SEQUENCE [LARGE SCALE GENOMIC DNA]</scope>
    <source>
        <strain evidence="2 3">I11</strain>
    </source>
</reference>
<feature type="compositionally biased region" description="Low complexity" evidence="1">
    <location>
        <begin position="408"/>
        <end position="418"/>
    </location>
</feature>
<dbReference type="PATRIC" id="fig|1097667.3.peg.2398"/>
<feature type="compositionally biased region" description="Low complexity" evidence="1">
    <location>
        <begin position="320"/>
        <end position="343"/>
    </location>
</feature>
<feature type="compositionally biased region" description="Basic and acidic residues" evidence="1">
    <location>
        <begin position="83"/>
        <end position="106"/>
    </location>
</feature>
<sequence length="455" mass="48552">MVGAPSRRQNTSASPVTGRFRRGCPDAAPAHPPDAGRIGRRRRRRLRPARRRDRRRGSRSEPLPRSSPRAGAGDRHRQRLRRLVVDRGAERHDRPPDPGRRPRGRTDVGPAARGGPAGPRRADRRAALRAAVPLRAVVRRPARLARQRGRRPRQLPDAGPPRGPPPGDDRGPQRPARRRALLGDGHRRARPVDPALLLERRLPRLRPSDGLRGDRRAVAAGSRPGDRQRRPDRSRPPDRGLAGAGPAAAARRAAAGDPRQPRPAPGGRLLDRRGLLARAGLPGTASGRRDAALGGPARSRAGDRRPRLGRSRQRRRTARPGRPAGLAGPAAADAPGRGPRPAGGLPPPAADRPGRARGPRRPGGAGRAGALPAGAAGAPRPHPRQRAPQPPDHRRTAAVPGERGDQGVPGRLRPAAGPRGRDHADLPPARQRLDPALDGDQRTSGLGIAAVDHAR</sequence>